<accession>A0ACD1AB84</accession>
<reference evidence="1" key="1">
    <citation type="submission" date="2019-08" db="EMBL/GenBank/DDBJ databases">
        <title>Genome sequence of Clostridiales bacterium MT110.</title>
        <authorList>
            <person name="Cao J."/>
        </authorList>
    </citation>
    <scope>NUCLEOTIDE SEQUENCE</scope>
    <source>
        <strain evidence="1">MT110</strain>
    </source>
</reference>
<dbReference type="EMBL" id="CP042469">
    <property type="protein sequence ID" value="QOX63680.1"/>
    <property type="molecule type" value="Genomic_DNA"/>
</dbReference>
<keyword evidence="2" id="KW-1185">Reference proteome</keyword>
<organism evidence="1 2">
    <name type="scientific">Anoxybacterium hadale</name>
    <dbReference type="NCBI Taxonomy" id="3408580"/>
    <lineage>
        <taxon>Bacteria</taxon>
        <taxon>Bacillati</taxon>
        <taxon>Bacillota</taxon>
        <taxon>Clostridia</taxon>
        <taxon>Peptostreptococcales</taxon>
        <taxon>Anaerovoracaceae</taxon>
        <taxon>Anoxybacterium</taxon>
    </lineage>
</organism>
<evidence type="ECO:0000313" key="2">
    <source>
        <dbReference type="Proteomes" id="UP000594014"/>
    </source>
</evidence>
<protein>
    <submittedName>
        <fullName evidence="1">DUF2577 domain-containing protein</fullName>
    </submittedName>
</protein>
<proteinExistence type="predicted"/>
<dbReference type="Proteomes" id="UP000594014">
    <property type="component" value="Chromosome"/>
</dbReference>
<evidence type="ECO:0000313" key="1">
    <source>
        <dbReference type="EMBL" id="QOX63680.1"/>
    </source>
</evidence>
<sequence length="85" mass="9581">MEDNPFTSLVRGIREEAKKQIPAFVRLGEVITPAPLKVNVAQTIQEEDALLKSSSLTEFETGEQLLLIPIENEQRYIIICKVVEV</sequence>
<gene>
    <name evidence="1" type="ORF">FRZ06_10120</name>
</gene>
<name>A0ACD1AB84_9FIRM</name>